<dbReference type="SUPFAM" id="SSF103515">
    <property type="entry name" value="Autotransporter"/>
    <property type="match status" value="1"/>
</dbReference>
<organism evidence="3 4">
    <name type="scientific">Caballeronia sordidicola</name>
    <name type="common">Burkholderia sordidicola</name>
    <dbReference type="NCBI Taxonomy" id="196367"/>
    <lineage>
        <taxon>Bacteria</taxon>
        <taxon>Pseudomonadati</taxon>
        <taxon>Pseudomonadota</taxon>
        <taxon>Betaproteobacteria</taxon>
        <taxon>Burkholderiales</taxon>
        <taxon>Burkholderiaceae</taxon>
        <taxon>Caballeronia</taxon>
    </lineage>
</organism>
<sequence>MIGGSGNAGGNGWTVQASNSGNIVTSGQHASGMELQSIGGGGGKGGAAFSNDTNGVFGAQESVGGNGAAGGSAAWVGFVDGSTDTNTGTIRTSGSDSFGIVAQSIGGGGGLGAASVATSKTYAPDDTPSLSLTAAIGGSGGTGGDGSTAQITNAGLIATSGAGGIGMIAQSIGGGGGAGGDSSATSSTTGSELNIDSSVAIGGKGKSGGDANAVNAANTGLIVTTGESADGILAQSIGGGGGNGGSGDAQAKATGDGTNISASIPIGGNSGKGGNALGLVQASNSGALLTLGDGASGIIAQAVGGGGGRAGGAAGTSKGDFSATVSIGGSGGTGGSATVVDAANNPTASVQGSNSGSIVTFGADASAVVAQSIGGGGGMGGKAATSLGSKKSTGDGGNGSSATNPTLDALANAFKDGGIGSQYTSVAALSALAGQLLDTSPATVTSGRLGSSPADDASDLGNLGEDQGDAGDDTNATSIKTNIAIGGSGGAAGNGGIVQVSNTGSIGTIGVMSDGILAQSIGGGGGKGGAATSSGSLSVDQDSVSAPVAVGGSGGAAGSGSNVTVTNDTNASIITIGSMANGIVAQSIGGGGGMGGVAGGRNGALQGLNVSNKGINIGGDEIGKSKDAATILAGTVTVNNNAGASILTESHDASGIIAQSIAGGGGIVKAASTDAKDNAGGGANADPIKNNGTFELNVVFGGTGNDGSNGSAGAANVSNSGTITTQGRNSYGVLAQSVGGGGGIVLGGEISGGPGGFMNIAAMRGNGGDVTATTNSGSSIDTGGQGAVGIFAQSVGGGGIAGDTGLSQEHLNYYAANNHPGSGNGGTVAVTVGAGSSVQTSGANAPAIIAQSVGGGGGYFTAGASEYAQGLYAGSFGGSGIGGSVNVNVSGTVSATGAASPGIYAQSSQSGGADLEGSQIVVNVNQGATVSGGKDFYHGGDGTAAAIQVFEGLLSIDGTTPLNAVNNNGLITSTAGVNGSAVFSYNGDTLVHNGATGVIDGTINLENDGGEGLVVNDPGGTLNTGSTVAAALTRNNGTLDVGGRSAPGAVTLVTGDLQQGATGNIVVDGDHVAGTSDRLVVAGNATLAGQLVMRPARLTNSTLDVIDVKGALDASQLQMSNPYLVRYTLASGKPLDAQSGGQSLYVTPHASFAANAEGMSANAQAVATHLQANFDAGANADALGTAFAQLANGVANHASYNAALNRLGNETQQAVGTASLAASHAFVERMYSCPSFDSPANAMMHERDCVWGRIIDNHTSADGAGTIGYSANTYAMQFGGQHAIGDGWFVGGSVGYDTSNLDGSDGVGDVTGHGPQVGVVLKKEIGNWTISGGADAAYGWYDSMRNVSLPGYAAQAKGDFNSYEAGLHSRVAYTIPMNDWYMKPYLDLHVVHLHTGGFTEQGAGALDLAVNGSTATTLSASPMFEVGGRWTFANGMVLRPDVAAGAIFHNRNHWESSAQFVGSAPGVAPFTTQTSAPSALAKVKLDMNLSVSKSTEIKLEYGGQFGSGYSSNEGILRVNHLF</sequence>
<dbReference type="Gene3D" id="2.40.128.130">
    <property type="entry name" value="Autotransporter beta-domain"/>
    <property type="match status" value="1"/>
</dbReference>
<comment type="caution">
    <text evidence="3">The sequence shown here is derived from an EMBL/GenBank/DDBJ whole genome shotgun (WGS) entry which is preliminary data.</text>
</comment>
<accession>A0A242MJG1</accession>
<dbReference type="Proteomes" id="UP000195221">
    <property type="component" value="Unassembled WGS sequence"/>
</dbReference>
<evidence type="ECO:0000313" key="3">
    <source>
        <dbReference type="EMBL" id="OTP71301.1"/>
    </source>
</evidence>
<dbReference type="InterPro" id="IPR005546">
    <property type="entry name" value="Autotransporte_beta"/>
</dbReference>
<evidence type="ECO:0000259" key="2">
    <source>
        <dbReference type="PROSITE" id="PS51208"/>
    </source>
</evidence>
<evidence type="ECO:0000313" key="4">
    <source>
        <dbReference type="Proteomes" id="UP000195221"/>
    </source>
</evidence>
<feature type="region of interest" description="Disordered" evidence="1">
    <location>
        <begin position="444"/>
        <end position="475"/>
    </location>
</feature>
<protein>
    <submittedName>
        <fullName evidence="3">Putative glycine-rich protein</fullName>
    </submittedName>
</protein>
<dbReference type="EMBL" id="NBTZ01000102">
    <property type="protein sequence ID" value="OTP71301.1"/>
    <property type="molecule type" value="Genomic_DNA"/>
</dbReference>
<dbReference type="Pfam" id="PF03797">
    <property type="entry name" value="Autotransporter"/>
    <property type="match status" value="1"/>
</dbReference>
<feature type="domain" description="Autotransporter" evidence="2">
    <location>
        <begin position="1243"/>
        <end position="1522"/>
    </location>
</feature>
<gene>
    <name evidence="3" type="ORF">PAMC26577_25530</name>
</gene>
<name>A0A242MJG1_CABSO</name>
<dbReference type="InterPro" id="IPR036709">
    <property type="entry name" value="Autotransporte_beta_dom_sf"/>
</dbReference>
<dbReference type="SMART" id="SM00869">
    <property type="entry name" value="Autotransporter"/>
    <property type="match status" value="1"/>
</dbReference>
<reference evidence="3 4" key="1">
    <citation type="submission" date="2017-03" db="EMBL/GenBank/DDBJ databases">
        <title>Genome analysis of strain PAMC 26577.</title>
        <authorList>
            <person name="Oh H.-M."/>
            <person name="Yang J.-A."/>
        </authorList>
    </citation>
    <scope>NUCLEOTIDE SEQUENCE [LARGE SCALE GENOMIC DNA]</scope>
    <source>
        <strain evidence="3 4">PAMC 26577</strain>
    </source>
</reference>
<proteinExistence type="predicted"/>
<evidence type="ECO:0000256" key="1">
    <source>
        <dbReference type="SAM" id="MobiDB-lite"/>
    </source>
</evidence>
<feature type="region of interest" description="Disordered" evidence="1">
    <location>
        <begin position="378"/>
        <end position="401"/>
    </location>
</feature>
<dbReference type="PROSITE" id="PS51208">
    <property type="entry name" value="AUTOTRANSPORTER"/>
    <property type="match status" value="1"/>
</dbReference>